<sequence>MSTRAAARKVGVLLNGDSGKGRGAKIREQVFAGLAADGFETMDLSGPDLVTAIRRARAGLAEGIEALIAVGGDGTVHGGVNVVAGTGVPLGIIASGTGNDLARALDLPRHDVAASLAIVREGLADRQDGKSGVRFVDAVGVSGPGGPVKYWYLAVLSCGLDAAVAGRANQLRWPSGAGRYLRAVGAELGHFQPYGYRVTMDGEVWESDGTLVAVANTGIFGGGMKIAPQAVPDDGMLDVVFAPGLSRHRIAALFPRLYTGSHLKHPEVHVRRARSVRIEAMPELGAPPPMAFADGEPLRDLPVQCDVHPLAVGVLAPRGTT</sequence>
<evidence type="ECO:0000313" key="11">
    <source>
        <dbReference type="Proteomes" id="UP000280668"/>
    </source>
</evidence>
<dbReference type="PANTHER" id="PTHR12358:SF54">
    <property type="entry name" value="SPHINGOSINE KINASE RELATED PROTEIN"/>
    <property type="match status" value="1"/>
</dbReference>
<comment type="caution">
    <text evidence="10">The sequence shown here is derived from an EMBL/GenBank/DDBJ whole genome shotgun (WGS) entry which is preliminary data.</text>
</comment>
<name>A0A3N2BH46_9MICO</name>
<evidence type="ECO:0000256" key="8">
    <source>
        <dbReference type="ARBA" id="ARBA00023264"/>
    </source>
</evidence>
<accession>A0A3N2BH46</accession>
<keyword evidence="7" id="KW-0444">Lipid biosynthesis</keyword>
<dbReference type="Pfam" id="PF00781">
    <property type="entry name" value="DAGK_cat"/>
    <property type="match status" value="1"/>
</dbReference>
<evidence type="ECO:0000256" key="4">
    <source>
        <dbReference type="ARBA" id="ARBA00022741"/>
    </source>
</evidence>
<dbReference type="InterPro" id="IPR001206">
    <property type="entry name" value="Diacylglycerol_kinase_cat_dom"/>
</dbReference>
<dbReference type="OrthoDB" id="142078at2"/>
<keyword evidence="7" id="KW-0443">Lipid metabolism</keyword>
<dbReference type="SMART" id="SM00046">
    <property type="entry name" value="DAGKc"/>
    <property type="match status" value="1"/>
</dbReference>
<dbReference type="GO" id="GO:0008654">
    <property type="term" value="P:phospholipid biosynthetic process"/>
    <property type="evidence" value="ECO:0007669"/>
    <property type="project" value="UniProtKB-KW"/>
</dbReference>
<dbReference type="Gene3D" id="2.60.200.40">
    <property type="match status" value="1"/>
</dbReference>
<keyword evidence="4" id="KW-0547">Nucleotide-binding</keyword>
<keyword evidence="7" id="KW-0594">Phospholipid biosynthesis</keyword>
<dbReference type="InterPro" id="IPR050187">
    <property type="entry name" value="Lipid_Phosphate_FormReg"/>
</dbReference>
<keyword evidence="6" id="KW-0067">ATP-binding</keyword>
<dbReference type="InterPro" id="IPR045540">
    <property type="entry name" value="YegS/DAGK_C"/>
</dbReference>
<dbReference type="Pfam" id="PF19279">
    <property type="entry name" value="YegS_C"/>
    <property type="match status" value="1"/>
</dbReference>
<gene>
    <name evidence="10" type="ORF">EDD31_2819</name>
</gene>
<protein>
    <submittedName>
        <fullName evidence="10">Diacylglycerol kinase (ATP)</fullName>
    </submittedName>
</protein>
<dbReference type="GO" id="GO:0016301">
    <property type="term" value="F:kinase activity"/>
    <property type="evidence" value="ECO:0007669"/>
    <property type="project" value="UniProtKB-KW"/>
</dbReference>
<dbReference type="SUPFAM" id="SSF111331">
    <property type="entry name" value="NAD kinase/diacylglycerol kinase-like"/>
    <property type="match status" value="1"/>
</dbReference>
<keyword evidence="11" id="KW-1185">Reference proteome</keyword>
<evidence type="ECO:0000256" key="2">
    <source>
        <dbReference type="ARBA" id="ARBA00005983"/>
    </source>
</evidence>
<dbReference type="GO" id="GO:0005524">
    <property type="term" value="F:ATP binding"/>
    <property type="evidence" value="ECO:0007669"/>
    <property type="project" value="UniProtKB-KW"/>
</dbReference>
<dbReference type="EMBL" id="RKHK01000001">
    <property type="protein sequence ID" value="ROR74404.1"/>
    <property type="molecule type" value="Genomic_DNA"/>
</dbReference>
<dbReference type="RefSeq" id="WP_123304698.1">
    <property type="nucleotide sequence ID" value="NZ_RKHK01000001.1"/>
</dbReference>
<keyword evidence="3" id="KW-0808">Transferase</keyword>
<evidence type="ECO:0000256" key="6">
    <source>
        <dbReference type="ARBA" id="ARBA00022840"/>
    </source>
</evidence>
<reference evidence="10 11" key="1">
    <citation type="submission" date="2018-11" db="EMBL/GenBank/DDBJ databases">
        <title>Sequencing the genomes of 1000 actinobacteria strains.</title>
        <authorList>
            <person name="Klenk H.-P."/>
        </authorList>
    </citation>
    <scope>NUCLEOTIDE SEQUENCE [LARGE SCALE GENOMIC DNA]</scope>
    <source>
        <strain evidence="10 11">DSM 11294</strain>
    </source>
</reference>
<comment type="similarity">
    <text evidence="2">Belongs to the diacylglycerol/lipid kinase family.</text>
</comment>
<evidence type="ECO:0000256" key="3">
    <source>
        <dbReference type="ARBA" id="ARBA00022679"/>
    </source>
</evidence>
<dbReference type="PANTHER" id="PTHR12358">
    <property type="entry name" value="SPHINGOSINE KINASE"/>
    <property type="match status" value="1"/>
</dbReference>
<dbReference type="AlphaFoldDB" id="A0A3N2BH46"/>
<evidence type="ECO:0000313" key="10">
    <source>
        <dbReference type="EMBL" id="ROR74404.1"/>
    </source>
</evidence>
<evidence type="ECO:0000256" key="5">
    <source>
        <dbReference type="ARBA" id="ARBA00022777"/>
    </source>
</evidence>
<comment type="cofactor">
    <cofactor evidence="1">
        <name>Mg(2+)</name>
        <dbReference type="ChEBI" id="CHEBI:18420"/>
    </cofactor>
</comment>
<dbReference type="Gene3D" id="3.40.50.10330">
    <property type="entry name" value="Probable inorganic polyphosphate/atp-NAD kinase, domain 1"/>
    <property type="match status" value="1"/>
</dbReference>
<dbReference type="InterPro" id="IPR016064">
    <property type="entry name" value="NAD/diacylglycerol_kinase_sf"/>
</dbReference>
<dbReference type="Proteomes" id="UP000280668">
    <property type="component" value="Unassembled WGS sequence"/>
</dbReference>
<organism evidence="10 11">
    <name type="scientific">Bogoriella caseilytica</name>
    <dbReference type="NCBI Taxonomy" id="56055"/>
    <lineage>
        <taxon>Bacteria</taxon>
        <taxon>Bacillati</taxon>
        <taxon>Actinomycetota</taxon>
        <taxon>Actinomycetes</taxon>
        <taxon>Micrococcales</taxon>
        <taxon>Bogoriellaceae</taxon>
        <taxon>Bogoriella</taxon>
    </lineage>
</organism>
<proteinExistence type="inferred from homology"/>
<dbReference type="PROSITE" id="PS50146">
    <property type="entry name" value="DAGK"/>
    <property type="match status" value="1"/>
</dbReference>
<evidence type="ECO:0000256" key="7">
    <source>
        <dbReference type="ARBA" id="ARBA00023209"/>
    </source>
</evidence>
<dbReference type="InterPro" id="IPR017438">
    <property type="entry name" value="ATP-NAD_kinase_N"/>
</dbReference>
<evidence type="ECO:0000256" key="1">
    <source>
        <dbReference type="ARBA" id="ARBA00001946"/>
    </source>
</evidence>
<feature type="domain" description="DAGKc" evidence="9">
    <location>
        <begin position="5"/>
        <end position="145"/>
    </location>
</feature>
<keyword evidence="5 10" id="KW-0418">Kinase</keyword>
<keyword evidence="8" id="KW-1208">Phospholipid metabolism</keyword>
<evidence type="ECO:0000259" key="9">
    <source>
        <dbReference type="PROSITE" id="PS50146"/>
    </source>
</evidence>